<dbReference type="InterPro" id="IPR040442">
    <property type="entry name" value="Pyrv_kinase-like_dom_sf"/>
</dbReference>
<protein>
    <recommendedName>
        <fullName evidence="3 6">3-methyl-2-oxobutanoate hydroxymethyltransferase</fullName>
        <ecNumber evidence="3 6">2.1.2.11</ecNumber>
    </recommendedName>
</protein>
<evidence type="ECO:0000256" key="4">
    <source>
        <dbReference type="ARBA" id="ARBA00022679"/>
    </source>
</evidence>
<gene>
    <name evidence="7" type="ORF">CALCODRAFT_480121</name>
</gene>
<evidence type="ECO:0000256" key="5">
    <source>
        <dbReference type="ARBA" id="ARBA00049172"/>
    </source>
</evidence>
<keyword evidence="8" id="KW-1185">Reference proteome</keyword>
<evidence type="ECO:0000256" key="1">
    <source>
        <dbReference type="ARBA" id="ARBA00005033"/>
    </source>
</evidence>
<dbReference type="GO" id="GO:0015940">
    <property type="term" value="P:pantothenate biosynthetic process"/>
    <property type="evidence" value="ECO:0007669"/>
    <property type="project" value="UniProtKB-UniPathway"/>
</dbReference>
<dbReference type="EC" id="2.1.2.11" evidence="3 6"/>
<evidence type="ECO:0000313" key="8">
    <source>
        <dbReference type="Proteomes" id="UP000076842"/>
    </source>
</evidence>
<evidence type="ECO:0000256" key="2">
    <source>
        <dbReference type="ARBA" id="ARBA00008676"/>
    </source>
</evidence>
<dbReference type="Gene3D" id="3.20.20.60">
    <property type="entry name" value="Phosphoenolpyruvate-binding domains"/>
    <property type="match status" value="1"/>
</dbReference>
<comment type="similarity">
    <text evidence="2 6">Belongs to the PanB family.</text>
</comment>
<sequence>MSVRPEEHASALMPRKKVTIQRLHQLRASRTPITMLTAYDYPSARRAEGADIDICLVGDSLAQVALGYSSTTQLTLDEMLYHCRAVSRGAKTPLLVADMPFGTYQLGVRDALETAVRLVREGQMEAVKLEGNEEIIPHVQALTGFGIPVMGHIGLLPQRHASLSGYKVQGRSAQHALQILRSAQALQDAGAFSIVLEAIPAQLAAHITGQLQIPTIGIGAGKGCAGQVLVQDDAIGLWAGHKAKFVRRFAEVGKEAAIGVTGYARAVREGTFPRDGDEGYSMEEEEFERFLKAEEEADAVQSS</sequence>
<keyword evidence="6" id="KW-0566">Pantothenate biosynthesis</keyword>
<dbReference type="OrthoDB" id="425211at2759"/>
<evidence type="ECO:0000256" key="6">
    <source>
        <dbReference type="RuleBase" id="RU362100"/>
    </source>
</evidence>
<comment type="pathway">
    <text evidence="1 6">Cofactor biosynthesis; (R)-pantothenate biosynthesis; (R)-pantoate from 3-methyl-2-oxobutanoate: step 1/2.</text>
</comment>
<dbReference type="InterPro" id="IPR003700">
    <property type="entry name" value="Pantoate_hydroxy_MeTrfase"/>
</dbReference>
<dbReference type="HAMAP" id="MF_00156">
    <property type="entry name" value="PanB"/>
    <property type="match status" value="1"/>
</dbReference>
<dbReference type="InParanoid" id="A0A165IZH6"/>
<comment type="catalytic activity">
    <reaction evidence="5 6">
        <text>(6R)-5,10-methylene-5,6,7,8-tetrahydrofolate + 3-methyl-2-oxobutanoate + H2O = 2-dehydropantoate + (6S)-5,6,7,8-tetrahydrofolate</text>
        <dbReference type="Rhea" id="RHEA:11824"/>
        <dbReference type="ChEBI" id="CHEBI:11561"/>
        <dbReference type="ChEBI" id="CHEBI:11851"/>
        <dbReference type="ChEBI" id="CHEBI:15377"/>
        <dbReference type="ChEBI" id="CHEBI:15636"/>
        <dbReference type="ChEBI" id="CHEBI:57453"/>
        <dbReference type="EC" id="2.1.2.11"/>
    </reaction>
</comment>
<dbReference type="InterPro" id="IPR015813">
    <property type="entry name" value="Pyrv/PenolPyrv_kinase-like_dom"/>
</dbReference>
<keyword evidence="7" id="KW-0489">Methyltransferase</keyword>
<dbReference type="GO" id="GO:0000287">
    <property type="term" value="F:magnesium ion binding"/>
    <property type="evidence" value="ECO:0007669"/>
    <property type="project" value="TreeGrafter"/>
</dbReference>
<dbReference type="SUPFAM" id="SSF51621">
    <property type="entry name" value="Phosphoenolpyruvate/pyruvate domain"/>
    <property type="match status" value="1"/>
</dbReference>
<dbReference type="PANTHER" id="PTHR20881:SF0">
    <property type="entry name" value="3-METHYL-2-OXOBUTANOATE HYDROXYMETHYLTRANSFERASE"/>
    <property type="match status" value="1"/>
</dbReference>
<accession>A0A165IZH6</accession>
<dbReference type="PIRSF" id="PIRSF000388">
    <property type="entry name" value="Pantoate_hydroxy_MeTrfase"/>
    <property type="match status" value="1"/>
</dbReference>
<name>A0A165IZH6_9BASI</name>
<dbReference type="UniPathway" id="UPA00028">
    <property type="reaction ID" value="UER00003"/>
</dbReference>
<proteinExistence type="inferred from homology"/>
<dbReference type="GO" id="GO:0003864">
    <property type="term" value="F:3-methyl-2-oxobutanoate hydroxymethyltransferase activity"/>
    <property type="evidence" value="ECO:0007669"/>
    <property type="project" value="UniProtKB-EC"/>
</dbReference>
<dbReference type="GO" id="GO:0008168">
    <property type="term" value="F:methyltransferase activity"/>
    <property type="evidence" value="ECO:0007669"/>
    <property type="project" value="UniProtKB-KW"/>
</dbReference>
<dbReference type="Pfam" id="PF02548">
    <property type="entry name" value="Pantoate_transf"/>
    <property type="match status" value="1"/>
</dbReference>
<reference evidence="7 8" key="1">
    <citation type="journal article" date="2016" name="Mol. Biol. Evol.">
        <title>Comparative Genomics of Early-Diverging Mushroom-Forming Fungi Provides Insights into the Origins of Lignocellulose Decay Capabilities.</title>
        <authorList>
            <person name="Nagy L.G."/>
            <person name="Riley R."/>
            <person name="Tritt A."/>
            <person name="Adam C."/>
            <person name="Daum C."/>
            <person name="Floudas D."/>
            <person name="Sun H."/>
            <person name="Yadav J.S."/>
            <person name="Pangilinan J."/>
            <person name="Larsson K.H."/>
            <person name="Matsuura K."/>
            <person name="Barry K."/>
            <person name="Labutti K."/>
            <person name="Kuo R."/>
            <person name="Ohm R.A."/>
            <person name="Bhattacharya S.S."/>
            <person name="Shirouzu T."/>
            <person name="Yoshinaga Y."/>
            <person name="Martin F.M."/>
            <person name="Grigoriev I.V."/>
            <person name="Hibbett D.S."/>
        </authorList>
    </citation>
    <scope>NUCLEOTIDE SEQUENCE [LARGE SCALE GENOMIC DNA]</scope>
    <source>
        <strain evidence="7 8">HHB12733</strain>
    </source>
</reference>
<dbReference type="AlphaFoldDB" id="A0A165IZH6"/>
<organism evidence="7 8">
    <name type="scientific">Calocera cornea HHB12733</name>
    <dbReference type="NCBI Taxonomy" id="1353952"/>
    <lineage>
        <taxon>Eukaryota</taxon>
        <taxon>Fungi</taxon>
        <taxon>Dikarya</taxon>
        <taxon>Basidiomycota</taxon>
        <taxon>Agaricomycotina</taxon>
        <taxon>Dacrymycetes</taxon>
        <taxon>Dacrymycetales</taxon>
        <taxon>Dacrymycetaceae</taxon>
        <taxon>Calocera</taxon>
    </lineage>
</organism>
<dbReference type="FunCoup" id="A0A165IZH6">
    <property type="interactions" value="351"/>
</dbReference>
<dbReference type="FunFam" id="3.20.20.60:FF:000003">
    <property type="entry name" value="3-methyl-2-oxobutanoate hydroxymethyltransferase"/>
    <property type="match status" value="1"/>
</dbReference>
<dbReference type="NCBIfam" id="NF001452">
    <property type="entry name" value="PRK00311.1"/>
    <property type="match status" value="1"/>
</dbReference>
<dbReference type="EMBL" id="KV423925">
    <property type="protein sequence ID" value="KZT61171.1"/>
    <property type="molecule type" value="Genomic_DNA"/>
</dbReference>
<dbReference type="PANTHER" id="PTHR20881">
    <property type="entry name" value="3-METHYL-2-OXOBUTANOATE HYDROXYMETHYLTRANSFERASE"/>
    <property type="match status" value="1"/>
</dbReference>
<comment type="function">
    <text evidence="6">Catalyzes the reversible reaction in which hydroxymethyl group from 5,10-methylenetetrahydrofolate is transferred onto alpha-ketoisovalerate to form ketopantoate.</text>
</comment>
<keyword evidence="4 6" id="KW-0808">Transferase</keyword>
<dbReference type="STRING" id="1353952.A0A165IZH6"/>
<dbReference type="CDD" id="cd06557">
    <property type="entry name" value="KPHMT-like"/>
    <property type="match status" value="1"/>
</dbReference>
<evidence type="ECO:0000313" key="7">
    <source>
        <dbReference type="EMBL" id="KZT61171.1"/>
    </source>
</evidence>
<evidence type="ECO:0000256" key="3">
    <source>
        <dbReference type="ARBA" id="ARBA00012618"/>
    </source>
</evidence>
<dbReference type="GO" id="GO:0032259">
    <property type="term" value="P:methylation"/>
    <property type="evidence" value="ECO:0007669"/>
    <property type="project" value="UniProtKB-KW"/>
</dbReference>
<dbReference type="Proteomes" id="UP000076842">
    <property type="component" value="Unassembled WGS sequence"/>
</dbReference>
<dbReference type="NCBIfam" id="TIGR00222">
    <property type="entry name" value="panB"/>
    <property type="match status" value="1"/>
</dbReference>
<dbReference type="GO" id="GO:0005739">
    <property type="term" value="C:mitochondrion"/>
    <property type="evidence" value="ECO:0007669"/>
    <property type="project" value="TreeGrafter"/>
</dbReference>